<feature type="transmembrane region" description="Helical" evidence="1">
    <location>
        <begin position="193"/>
        <end position="212"/>
    </location>
</feature>
<dbReference type="RefSeq" id="WP_035630926.1">
    <property type="nucleotide sequence ID" value="NZ_AVCS01000040.1"/>
</dbReference>
<reference evidence="3" key="1">
    <citation type="submission" date="2013-09" db="EMBL/GenBank/DDBJ databases">
        <authorList>
            <person name="Zeng Z."/>
            <person name="Chen C."/>
        </authorList>
    </citation>
    <scope>NUCLEOTIDE SEQUENCE [LARGE SCALE GENOMIC DNA]</scope>
    <source>
        <strain evidence="3">DK69</strain>
    </source>
</reference>
<gene>
    <name evidence="2" type="ORF">Q767_15350</name>
</gene>
<comment type="caution">
    <text evidence="2">The sequence shown here is derived from an EMBL/GenBank/DDBJ whole genome shotgun (WGS) entry which is preliminary data.</text>
</comment>
<evidence type="ECO:0000313" key="3">
    <source>
        <dbReference type="Proteomes" id="UP000030149"/>
    </source>
</evidence>
<dbReference type="Proteomes" id="UP000030149">
    <property type="component" value="Unassembled WGS sequence"/>
</dbReference>
<feature type="transmembrane region" description="Helical" evidence="1">
    <location>
        <begin position="53"/>
        <end position="73"/>
    </location>
</feature>
<dbReference type="eggNOG" id="ENOG5030Z8A">
    <property type="taxonomic scope" value="Bacteria"/>
</dbReference>
<proteinExistence type="predicted"/>
<keyword evidence="1" id="KW-0812">Transmembrane</keyword>
<feature type="transmembrane region" description="Helical" evidence="1">
    <location>
        <begin position="21"/>
        <end position="41"/>
    </location>
</feature>
<evidence type="ECO:0000256" key="1">
    <source>
        <dbReference type="SAM" id="Phobius"/>
    </source>
</evidence>
<name>A0A0A2MJK5_9FLAO</name>
<organism evidence="2 3">
    <name type="scientific">Flavobacterium enshiense DK69</name>
    <dbReference type="NCBI Taxonomy" id="1107311"/>
    <lineage>
        <taxon>Bacteria</taxon>
        <taxon>Pseudomonadati</taxon>
        <taxon>Bacteroidota</taxon>
        <taxon>Flavobacteriia</taxon>
        <taxon>Flavobacteriales</taxon>
        <taxon>Flavobacteriaceae</taxon>
        <taxon>Flavobacterium</taxon>
    </lineage>
</organism>
<protein>
    <submittedName>
        <fullName evidence="2">Uncharacterized protein</fullName>
    </submittedName>
</protein>
<evidence type="ECO:0000313" key="2">
    <source>
        <dbReference type="EMBL" id="KGO92817.1"/>
    </source>
</evidence>
<keyword evidence="1" id="KW-1133">Transmembrane helix</keyword>
<keyword evidence="3" id="KW-1185">Reference proteome</keyword>
<dbReference type="PATRIC" id="fig|1107311.5.peg.1593"/>
<reference evidence="2 3" key="2">
    <citation type="journal article" date="2015" name="Stand. Genomic Sci.">
        <title>High quality draft genomic sequence of Flavobacterium enshiense DK69(T) and comparison among Flavobacterium genomes.</title>
        <authorList>
            <person name="Zeng Z."/>
            <person name="Chen C."/>
            <person name="Du H."/>
            <person name="Wang G."/>
            <person name="Li M."/>
        </authorList>
    </citation>
    <scope>NUCLEOTIDE SEQUENCE [LARGE SCALE GENOMIC DNA]</scope>
    <source>
        <strain evidence="2 3">DK69</strain>
    </source>
</reference>
<dbReference type="STRING" id="1107311.Q767_15350"/>
<sequence>MFDLLKISVEEPAKLRKFIFFTLKFILSAIITSKMYSFIFGEYELIDFTVPQFWNDFFLFVISGEIIKVFFLYQVTKFVVFDFVGGILDMIFEYVSKKIYNVFYNNNDDEFLKIILKMLGVIITNKQTQKNEAGSNFDEFYDLFHSYPESETKAEIKSIKRSLMNETLHSYFTFIIIYFFILDIGKSDWFTGILILGFLFNILGYIFVYILIEYFNKNVSDIQNALQVMNADKKVKSFLNDYHISFTEPMGALDNKLSKLFILRGKECALDIHPRKTLVTDENIQRGIRQAIKHNREKLILISDKQLTNDAKKVIDGNAFEVQFIHFKDYDTLNNKLEKLFFGK</sequence>
<dbReference type="AlphaFoldDB" id="A0A0A2MJK5"/>
<feature type="transmembrane region" description="Helical" evidence="1">
    <location>
        <begin position="163"/>
        <end position="181"/>
    </location>
</feature>
<keyword evidence="1" id="KW-0472">Membrane</keyword>
<accession>A0A0A2MJK5</accession>
<dbReference type="EMBL" id="JRLZ01000022">
    <property type="protein sequence ID" value="KGO92817.1"/>
    <property type="molecule type" value="Genomic_DNA"/>
</dbReference>